<evidence type="ECO:0000313" key="2">
    <source>
        <dbReference type="EMBL" id="MFM9645452.1"/>
    </source>
</evidence>
<dbReference type="Proteomes" id="UP001631993">
    <property type="component" value="Unassembled WGS sequence"/>
</dbReference>
<accession>A0ABW9IBP9</accession>
<dbReference type="EMBL" id="JBJVNE010000002">
    <property type="protein sequence ID" value="MFM9645452.1"/>
    <property type="molecule type" value="Genomic_DNA"/>
</dbReference>
<proteinExistence type="predicted"/>
<dbReference type="PROSITE" id="PS51257">
    <property type="entry name" value="PROKAR_LIPOPROTEIN"/>
    <property type="match status" value="1"/>
</dbReference>
<protein>
    <recommendedName>
        <fullName evidence="4">Sensor domain-containing protein</fullName>
    </recommendedName>
</protein>
<feature type="region of interest" description="Disordered" evidence="1">
    <location>
        <begin position="34"/>
        <end position="58"/>
    </location>
</feature>
<sequence>MTRRTLRASARVSALVVTGLLGVTSCATLGLEHPPTARPAAPTVEQSSAKPTAPAASPVLTDAQAHEALITGTDLGEPWTPSRSIATWRDGMLKATTPTADCQKLLDGLYSDELLGAPPRAVVALDDADTGAQLRYQLTDRRPADVDRTLGWLKTLPERCARFTAKAPDGTVLDATVAEQPLPEVGDARQGLRVILTNWNTDGDPVALALDVATVRAGQDTFTLTNGGLTDVPNEATQAAVQLGVQRLTEVRKQGRVQV</sequence>
<gene>
    <name evidence="2" type="ORF">ACKI1S_04795</name>
</gene>
<comment type="caution">
    <text evidence="2">The sequence shown here is derived from an EMBL/GenBank/DDBJ whole genome shotgun (WGS) entry which is preliminary data.</text>
</comment>
<dbReference type="RefSeq" id="WP_365268282.1">
    <property type="nucleotide sequence ID" value="NZ_JBJVMW010000001.1"/>
</dbReference>
<feature type="compositionally biased region" description="Low complexity" evidence="1">
    <location>
        <begin position="47"/>
        <end position="58"/>
    </location>
</feature>
<evidence type="ECO:0000256" key="1">
    <source>
        <dbReference type="SAM" id="MobiDB-lite"/>
    </source>
</evidence>
<keyword evidence="3" id="KW-1185">Reference proteome</keyword>
<organism evidence="2 3">
    <name type="scientific">Streptomyces galilaeus</name>
    <dbReference type="NCBI Taxonomy" id="33899"/>
    <lineage>
        <taxon>Bacteria</taxon>
        <taxon>Bacillati</taxon>
        <taxon>Actinomycetota</taxon>
        <taxon>Actinomycetes</taxon>
        <taxon>Kitasatosporales</taxon>
        <taxon>Streptomycetaceae</taxon>
        <taxon>Streptomyces</taxon>
    </lineage>
</organism>
<name>A0ABW9IBP9_STRGJ</name>
<evidence type="ECO:0008006" key="4">
    <source>
        <dbReference type="Google" id="ProtNLM"/>
    </source>
</evidence>
<reference evidence="2 3" key="1">
    <citation type="submission" date="2024-12" db="EMBL/GenBank/DDBJ databases">
        <title>Forecasting of Potato common scab and diversities of Pathogenic streptomyces spp. in china.</title>
        <authorList>
            <person name="Handique U."/>
            <person name="Wu J."/>
        </authorList>
    </citation>
    <scope>NUCLEOTIDE SEQUENCE [LARGE SCALE GENOMIC DNA]</scope>
    <source>
        <strain evidence="2 3">ZRIMU1585</strain>
    </source>
</reference>
<evidence type="ECO:0000313" key="3">
    <source>
        <dbReference type="Proteomes" id="UP001631993"/>
    </source>
</evidence>